<proteinExistence type="predicted"/>
<comment type="caution">
    <text evidence="3">The sequence shown here is derived from an EMBL/GenBank/DDBJ whole genome shotgun (WGS) entry which is preliminary data.</text>
</comment>
<dbReference type="GO" id="GO:0030246">
    <property type="term" value="F:carbohydrate binding"/>
    <property type="evidence" value="ECO:0007669"/>
    <property type="project" value="InterPro"/>
</dbReference>
<dbReference type="AlphaFoldDB" id="A0A9D1WVG2"/>
<reference evidence="3" key="2">
    <citation type="submission" date="2021-04" db="EMBL/GenBank/DDBJ databases">
        <authorList>
            <person name="Gilroy R."/>
        </authorList>
    </citation>
    <scope>NUCLEOTIDE SEQUENCE</scope>
    <source>
        <strain evidence="3">CHK191-13928</strain>
    </source>
</reference>
<evidence type="ECO:0000313" key="4">
    <source>
        <dbReference type="Proteomes" id="UP000886721"/>
    </source>
</evidence>
<dbReference type="GO" id="GO:0005576">
    <property type="term" value="C:extracellular region"/>
    <property type="evidence" value="ECO:0007669"/>
    <property type="project" value="InterPro"/>
</dbReference>
<gene>
    <name evidence="3" type="ORF">H9735_05870</name>
</gene>
<sequence>MHVKLDQNGRIESTTEYKEFAEPDSIEFSFPEGFDFSKQADYRIDGEKLIYDPIPLSEAEVEAVKTVNMKTQMENAIVLMVQSSAKTFTDKQALSVSRLFEEWAPGKTYDKGYIIQCGNDIYRIGQNHTSQEQWKPGDEGTTALYSLIKMDKGGYEEWKAWDGVSGIYALDQVVMDPEDERLYKSKAANNVWGPPDSVPEFWDLCE</sequence>
<feature type="domain" description="Chitin-binding type-3" evidence="2">
    <location>
        <begin position="102"/>
        <end position="139"/>
    </location>
</feature>
<name>A0A9D1WVG2_9FIRM</name>
<dbReference type="GO" id="GO:0004553">
    <property type="term" value="F:hydrolase activity, hydrolyzing O-glycosyl compounds"/>
    <property type="evidence" value="ECO:0007669"/>
    <property type="project" value="InterPro"/>
</dbReference>
<dbReference type="Proteomes" id="UP000886721">
    <property type="component" value="Unassembled WGS sequence"/>
</dbReference>
<evidence type="ECO:0000259" key="2">
    <source>
        <dbReference type="Pfam" id="PF02839"/>
    </source>
</evidence>
<dbReference type="GO" id="GO:0005975">
    <property type="term" value="P:carbohydrate metabolic process"/>
    <property type="evidence" value="ECO:0007669"/>
    <property type="project" value="InterPro"/>
</dbReference>
<protein>
    <recommendedName>
        <fullName evidence="2">Chitin-binding type-3 domain-containing protein</fullName>
    </recommendedName>
</protein>
<dbReference type="EMBL" id="DXEM01000017">
    <property type="protein sequence ID" value="HIX67642.1"/>
    <property type="molecule type" value="Genomic_DNA"/>
</dbReference>
<evidence type="ECO:0000256" key="1">
    <source>
        <dbReference type="ARBA" id="ARBA00022801"/>
    </source>
</evidence>
<dbReference type="Pfam" id="PF02839">
    <property type="entry name" value="CBM_5_12"/>
    <property type="match status" value="1"/>
</dbReference>
<dbReference type="Gene3D" id="2.10.10.90">
    <property type="match status" value="1"/>
</dbReference>
<reference evidence="3" key="1">
    <citation type="journal article" date="2021" name="PeerJ">
        <title>Extensive microbial diversity within the chicken gut microbiome revealed by metagenomics and culture.</title>
        <authorList>
            <person name="Gilroy R."/>
            <person name="Ravi A."/>
            <person name="Getino M."/>
            <person name="Pursley I."/>
            <person name="Horton D.L."/>
            <person name="Alikhan N.F."/>
            <person name="Baker D."/>
            <person name="Gharbi K."/>
            <person name="Hall N."/>
            <person name="Watson M."/>
            <person name="Adriaenssens E.M."/>
            <person name="Foster-Nyarko E."/>
            <person name="Jarju S."/>
            <person name="Secka A."/>
            <person name="Antonio M."/>
            <person name="Oren A."/>
            <person name="Chaudhuri R.R."/>
            <person name="La Ragione R."/>
            <person name="Hildebrand F."/>
            <person name="Pallen M.J."/>
        </authorList>
    </citation>
    <scope>NUCLEOTIDE SEQUENCE</scope>
    <source>
        <strain evidence="3">CHK191-13928</strain>
    </source>
</reference>
<dbReference type="InterPro" id="IPR036573">
    <property type="entry name" value="CBM_sf_5/12"/>
</dbReference>
<dbReference type="InterPro" id="IPR003610">
    <property type="entry name" value="CBM5/12"/>
</dbReference>
<accession>A0A9D1WVG2</accession>
<organism evidence="3 4">
    <name type="scientific">Candidatus Anaerostipes excrementavium</name>
    <dbReference type="NCBI Taxonomy" id="2838463"/>
    <lineage>
        <taxon>Bacteria</taxon>
        <taxon>Bacillati</taxon>
        <taxon>Bacillota</taxon>
        <taxon>Clostridia</taxon>
        <taxon>Lachnospirales</taxon>
        <taxon>Lachnospiraceae</taxon>
        <taxon>Anaerostipes</taxon>
    </lineage>
</organism>
<evidence type="ECO:0000313" key="3">
    <source>
        <dbReference type="EMBL" id="HIX67642.1"/>
    </source>
</evidence>
<keyword evidence="1" id="KW-0378">Hydrolase</keyword>
<dbReference type="SUPFAM" id="SSF51055">
    <property type="entry name" value="Carbohydrate binding domain"/>
    <property type="match status" value="1"/>
</dbReference>